<dbReference type="Pfam" id="PF16107">
    <property type="entry name" value="DUF4825"/>
    <property type="match status" value="1"/>
</dbReference>
<organism evidence="3 4">
    <name type="scientific">Paenibacillus residui</name>
    <dbReference type="NCBI Taxonomy" id="629724"/>
    <lineage>
        <taxon>Bacteria</taxon>
        <taxon>Bacillati</taxon>
        <taxon>Bacillota</taxon>
        <taxon>Bacilli</taxon>
        <taxon>Bacillales</taxon>
        <taxon>Paenibacillaceae</taxon>
        <taxon>Paenibacillus</taxon>
    </lineage>
</organism>
<evidence type="ECO:0000259" key="2">
    <source>
        <dbReference type="Pfam" id="PF16107"/>
    </source>
</evidence>
<proteinExistence type="predicted"/>
<reference evidence="4" key="1">
    <citation type="journal article" date="2019" name="Int. J. Syst. Evol. Microbiol.">
        <title>The Global Catalogue of Microorganisms (GCM) 10K type strain sequencing project: providing services to taxonomists for standard genome sequencing and annotation.</title>
        <authorList>
            <consortium name="The Broad Institute Genomics Platform"/>
            <consortium name="The Broad Institute Genome Sequencing Center for Infectious Disease"/>
            <person name="Wu L."/>
            <person name="Ma J."/>
        </authorList>
    </citation>
    <scope>NUCLEOTIDE SEQUENCE [LARGE SCALE GENOMIC DNA]</scope>
    <source>
        <strain evidence="4">CCUG 57263</strain>
    </source>
</reference>
<keyword evidence="4" id="KW-1185">Reference proteome</keyword>
<gene>
    <name evidence="3" type="ORF">ACFQ03_10515</name>
</gene>
<comment type="caution">
    <text evidence="3">The sequence shown here is derived from an EMBL/GenBank/DDBJ whole genome shotgun (WGS) entry which is preliminary data.</text>
</comment>
<evidence type="ECO:0000313" key="4">
    <source>
        <dbReference type="Proteomes" id="UP001597120"/>
    </source>
</evidence>
<accession>A0ABW3DBG1</accession>
<keyword evidence="1" id="KW-0732">Signal</keyword>
<evidence type="ECO:0000313" key="3">
    <source>
        <dbReference type="EMBL" id="MFD0869584.1"/>
    </source>
</evidence>
<protein>
    <submittedName>
        <fullName evidence="3">DUF4825 domain-containing protein</fullName>
    </submittedName>
</protein>
<dbReference type="Proteomes" id="UP001597120">
    <property type="component" value="Unassembled WGS sequence"/>
</dbReference>
<feature type="signal peptide" evidence="1">
    <location>
        <begin position="1"/>
        <end position="27"/>
    </location>
</feature>
<dbReference type="RefSeq" id="WP_379288013.1">
    <property type="nucleotide sequence ID" value="NZ_JBHTIU010000031.1"/>
</dbReference>
<sequence>MRKITTGFFISLLVFLFLSGCNSNSNGVVNEDLFQYKDSYVGDNSAVGNITKQLPSPTGEQISELELKTTEPPYGIVLNYVPAETTDQIAADYKELALYNATFIFALVKNADWVDFKFVEKEYRVTRESLESWYGKDLSEFKSEDELSKFTQKYFEDENKVNDFFK</sequence>
<feature type="chain" id="PRO_5046164977" evidence="1">
    <location>
        <begin position="28"/>
        <end position="166"/>
    </location>
</feature>
<evidence type="ECO:0000256" key="1">
    <source>
        <dbReference type="SAM" id="SignalP"/>
    </source>
</evidence>
<dbReference type="InterPro" id="IPR032250">
    <property type="entry name" value="DUF4825"/>
</dbReference>
<dbReference type="EMBL" id="JBHTIU010000031">
    <property type="protein sequence ID" value="MFD0869584.1"/>
    <property type="molecule type" value="Genomic_DNA"/>
</dbReference>
<dbReference type="PROSITE" id="PS51257">
    <property type="entry name" value="PROKAR_LIPOPROTEIN"/>
    <property type="match status" value="1"/>
</dbReference>
<feature type="domain" description="DUF4825" evidence="2">
    <location>
        <begin position="33"/>
        <end position="123"/>
    </location>
</feature>
<name>A0ABW3DBG1_9BACL</name>